<dbReference type="PRINTS" id="PR01035">
    <property type="entry name" value="TCRTETA"/>
</dbReference>
<evidence type="ECO:0000259" key="8">
    <source>
        <dbReference type="PROSITE" id="PS50850"/>
    </source>
</evidence>
<feature type="transmembrane region" description="Helical" evidence="7">
    <location>
        <begin position="170"/>
        <end position="189"/>
    </location>
</feature>
<dbReference type="EMBL" id="JBFCZG010000003">
    <property type="protein sequence ID" value="KAL3424253.1"/>
    <property type="molecule type" value="Genomic_DNA"/>
</dbReference>
<feature type="transmembrane region" description="Helical" evidence="7">
    <location>
        <begin position="227"/>
        <end position="251"/>
    </location>
</feature>
<keyword evidence="5 7" id="KW-0472">Membrane</keyword>
<accession>A0ABR4PLZ2</accession>
<dbReference type="CDD" id="cd17330">
    <property type="entry name" value="MFS_SLC46_TetA_like"/>
    <property type="match status" value="1"/>
</dbReference>
<name>A0ABR4PLZ2_9HELO</name>
<feature type="transmembrane region" description="Helical" evidence="7">
    <location>
        <begin position="504"/>
        <end position="523"/>
    </location>
</feature>
<keyword evidence="10" id="KW-1185">Reference proteome</keyword>
<evidence type="ECO:0000313" key="10">
    <source>
        <dbReference type="Proteomes" id="UP001629113"/>
    </source>
</evidence>
<dbReference type="InterPro" id="IPR020846">
    <property type="entry name" value="MFS_dom"/>
</dbReference>
<evidence type="ECO:0000256" key="6">
    <source>
        <dbReference type="SAM" id="MobiDB-lite"/>
    </source>
</evidence>
<feature type="transmembrane region" description="Helical" evidence="7">
    <location>
        <begin position="575"/>
        <end position="597"/>
    </location>
</feature>
<gene>
    <name evidence="9" type="ORF">PVAG01_03534</name>
</gene>
<reference evidence="9 10" key="1">
    <citation type="submission" date="2024-06" db="EMBL/GenBank/DDBJ databases">
        <title>Complete genome of Phlyctema vagabunda strain 19-DSS-EL-015.</title>
        <authorList>
            <person name="Fiorenzani C."/>
        </authorList>
    </citation>
    <scope>NUCLEOTIDE SEQUENCE [LARGE SCALE GENOMIC DNA]</scope>
    <source>
        <strain evidence="9 10">19-DSS-EL-015</strain>
    </source>
</reference>
<feature type="transmembrane region" description="Helical" evidence="7">
    <location>
        <begin position="195"/>
        <end position="215"/>
    </location>
</feature>
<dbReference type="PANTHER" id="PTHR23504:SF6">
    <property type="entry name" value="MULTIDRUG TRANSPORTER, PUTATIVE (AFU_ORTHOLOGUE AFUA_4G08740)-RELATED"/>
    <property type="match status" value="1"/>
</dbReference>
<feature type="compositionally biased region" description="Basic and acidic residues" evidence="6">
    <location>
        <begin position="35"/>
        <end position="46"/>
    </location>
</feature>
<keyword evidence="3 7" id="KW-0812">Transmembrane</keyword>
<dbReference type="Proteomes" id="UP001629113">
    <property type="component" value="Unassembled WGS sequence"/>
</dbReference>
<evidence type="ECO:0000256" key="1">
    <source>
        <dbReference type="ARBA" id="ARBA00004141"/>
    </source>
</evidence>
<dbReference type="Pfam" id="PF07690">
    <property type="entry name" value="MFS_1"/>
    <property type="match status" value="1"/>
</dbReference>
<evidence type="ECO:0000256" key="5">
    <source>
        <dbReference type="ARBA" id="ARBA00023136"/>
    </source>
</evidence>
<evidence type="ECO:0000256" key="3">
    <source>
        <dbReference type="ARBA" id="ARBA00022692"/>
    </source>
</evidence>
<proteinExistence type="predicted"/>
<comment type="subcellular location">
    <subcellularLocation>
        <location evidence="1">Membrane</location>
        <topology evidence="1">Multi-pass membrane protein</topology>
    </subcellularLocation>
</comment>
<dbReference type="InterPro" id="IPR011701">
    <property type="entry name" value="MFS"/>
</dbReference>
<dbReference type="SUPFAM" id="SSF103473">
    <property type="entry name" value="MFS general substrate transporter"/>
    <property type="match status" value="1"/>
</dbReference>
<organism evidence="9 10">
    <name type="scientific">Phlyctema vagabunda</name>
    <dbReference type="NCBI Taxonomy" id="108571"/>
    <lineage>
        <taxon>Eukaryota</taxon>
        <taxon>Fungi</taxon>
        <taxon>Dikarya</taxon>
        <taxon>Ascomycota</taxon>
        <taxon>Pezizomycotina</taxon>
        <taxon>Leotiomycetes</taxon>
        <taxon>Helotiales</taxon>
        <taxon>Dermateaceae</taxon>
        <taxon>Phlyctema</taxon>
    </lineage>
</organism>
<feature type="transmembrane region" description="Helical" evidence="7">
    <location>
        <begin position="472"/>
        <end position="492"/>
    </location>
</feature>
<feature type="compositionally biased region" description="Acidic residues" evidence="6">
    <location>
        <begin position="609"/>
        <end position="618"/>
    </location>
</feature>
<feature type="transmembrane region" description="Helical" evidence="7">
    <location>
        <begin position="438"/>
        <end position="460"/>
    </location>
</feature>
<dbReference type="PROSITE" id="PS50850">
    <property type="entry name" value="MFS"/>
    <property type="match status" value="1"/>
</dbReference>
<evidence type="ECO:0000256" key="7">
    <source>
        <dbReference type="SAM" id="Phobius"/>
    </source>
</evidence>
<sequence>MSGVRYDGCRYTRADGGEQTLDTPDASEPITRNGAELRKRQKEDTVHTVGGEQAGPGRRVSIVDEVEDEGPLQIDIPAATGKDEDGPVTWMSLPHKRQLLILTLARLSEPLVQTSLRSYLFYQLKSFDETLPDSVIASQAGIMQGAFAAAQLLTAMLWGRISDRSGRKSVLLIGLFGTTASVLGFGFSTSFWQALIFRMMGGALNGNVGVMRTMISEIVKDKKYQSRAFLLLPMCANVGIIIGPVLGGLLANPASTYPKLFRGVAWLKKFPYAPPNLLNAFFLGSAACAVFFFLKETHETFSQDDDLGIRSRIRIAAFVRIVFRRRRPEQSYTQLNSDDRRQSFDTLELQSSPVISRPKKRPAPRYKNKLAFRSIFTYNVICTLIAHALLAFSQGTFQNIFFIFLSTPVYDPAKDKSNYKPNPPISFTGGLGLSPVKVGFSMAILGAIGITLQLFLYPVINARLGTVRAWRIFLYLFPIVYAATPFLALIPSTTGPPSAKTGPLLWIILTSFILVQVIARTFATPAAAILINNCSPHPSVLGTVHGMGQSASSAARTIGPALGGWLYGVGLDRGVVGAVFWALSCMAVLTVLASNFVKEGNGHEIRLEGDEEDDDIGEPDVRDEIRR</sequence>
<protein>
    <submittedName>
        <fullName evidence="9">Major facilitator superfamily transporter</fullName>
    </submittedName>
</protein>
<dbReference type="InterPro" id="IPR001958">
    <property type="entry name" value="Tet-R_TetA/multi-R_MdtG-like"/>
</dbReference>
<feature type="region of interest" description="Disordered" evidence="6">
    <location>
        <begin position="607"/>
        <end position="627"/>
    </location>
</feature>
<dbReference type="InterPro" id="IPR036259">
    <property type="entry name" value="MFS_trans_sf"/>
</dbReference>
<evidence type="ECO:0000256" key="2">
    <source>
        <dbReference type="ARBA" id="ARBA00022448"/>
    </source>
</evidence>
<dbReference type="Gene3D" id="1.20.1250.20">
    <property type="entry name" value="MFS general substrate transporter like domains"/>
    <property type="match status" value="1"/>
</dbReference>
<comment type="caution">
    <text evidence="9">The sequence shown here is derived from an EMBL/GenBank/DDBJ whole genome shotgun (WGS) entry which is preliminary data.</text>
</comment>
<feature type="compositionally biased region" description="Basic and acidic residues" evidence="6">
    <location>
        <begin position="7"/>
        <end position="16"/>
    </location>
</feature>
<keyword evidence="2" id="KW-0813">Transport</keyword>
<evidence type="ECO:0000256" key="4">
    <source>
        <dbReference type="ARBA" id="ARBA00022989"/>
    </source>
</evidence>
<feature type="region of interest" description="Disordered" evidence="6">
    <location>
        <begin position="1"/>
        <end position="56"/>
    </location>
</feature>
<dbReference type="PANTHER" id="PTHR23504">
    <property type="entry name" value="MAJOR FACILITATOR SUPERFAMILY DOMAIN-CONTAINING PROTEIN 10"/>
    <property type="match status" value="1"/>
</dbReference>
<feature type="transmembrane region" description="Helical" evidence="7">
    <location>
        <begin position="277"/>
        <end position="294"/>
    </location>
</feature>
<keyword evidence="4 7" id="KW-1133">Transmembrane helix</keyword>
<feature type="domain" description="Major facilitator superfamily (MFS) profile" evidence="8">
    <location>
        <begin position="98"/>
        <end position="602"/>
    </location>
</feature>
<feature type="transmembrane region" description="Helical" evidence="7">
    <location>
        <begin position="370"/>
        <end position="392"/>
    </location>
</feature>
<evidence type="ECO:0000313" key="9">
    <source>
        <dbReference type="EMBL" id="KAL3424253.1"/>
    </source>
</evidence>